<dbReference type="PANTHER" id="PTHR16155">
    <property type="entry name" value="DED DOMAIN-CONTAINING PROTEIN"/>
    <property type="match status" value="1"/>
</dbReference>
<name>A0ABD0MCH8_CIRMR</name>
<evidence type="ECO:0000313" key="1">
    <source>
        <dbReference type="EMBL" id="KAL0146698.1"/>
    </source>
</evidence>
<organism evidence="1 2">
    <name type="scientific">Cirrhinus mrigala</name>
    <name type="common">Mrigala</name>
    <dbReference type="NCBI Taxonomy" id="683832"/>
    <lineage>
        <taxon>Eukaryota</taxon>
        <taxon>Metazoa</taxon>
        <taxon>Chordata</taxon>
        <taxon>Craniata</taxon>
        <taxon>Vertebrata</taxon>
        <taxon>Euteleostomi</taxon>
        <taxon>Actinopterygii</taxon>
        <taxon>Neopterygii</taxon>
        <taxon>Teleostei</taxon>
        <taxon>Ostariophysi</taxon>
        <taxon>Cypriniformes</taxon>
        <taxon>Cyprinidae</taxon>
        <taxon>Labeoninae</taxon>
        <taxon>Labeonini</taxon>
        <taxon>Cirrhinus</taxon>
    </lineage>
</organism>
<protein>
    <submittedName>
        <fullName evidence="1">Uncharacterized protein</fullName>
    </submittedName>
</protein>
<dbReference type="AlphaFoldDB" id="A0ABD0MCH8"/>
<sequence>STILKRFNELLHLLNTVLQEKGTYSDCTEVCYLAMLMLWPGKDSNIDNTTLSKNICTYVTSTKKSFHRRFSHLFPAKSAIAHFYLGKSKELKRIIHKAKLDQVVDKEKHPNIHQLWQSGAIWKEKE</sequence>
<keyword evidence="2" id="KW-1185">Reference proteome</keyword>
<dbReference type="EMBL" id="JAMKFB020000908">
    <property type="protein sequence ID" value="KAL0146698.1"/>
    <property type="molecule type" value="Genomic_DNA"/>
</dbReference>
<dbReference type="PANTHER" id="PTHR16155:SF18">
    <property type="entry name" value="STERILE ALPHA MOTIF DOMAIN-CONTAINING PROTEIN 9-LIKE"/>
    <property type="match status" value="1"/>
</dbReference>
<gene>
    <name evidence="1" type="ORF">M9458_058038</name>
</gene>
<reference evidence="1 2" key="1">
    <citation type="submission" date="2024-05" db="EMBL/GenBank/DDBJ databases">
        <title>Genome sequencing and assembly of Indian major carp, Cirrhinus mrigala (Hamilton, 1822).</title>
        <authorList>
            <person name="Mohindra V."/>
            <person name="Chowdhury L.M."/>
            <person name="Lal K."/>
            <person name="Jena J.K."/>
        </authorList>
    </citation>
    <scope>NUCLEOTIDE SEQUENCE [LARGE SCALE GENOMIC DNA]</scope>
    <source>
        <strain evidence="1">CM1030</strain>
        <tissue evidence="1">Blood</tissue>
    </source>
</reference>
<feature type="non-terminal residue" evidence="1">
    <location>
        <position position="1"/>
    </location>
</feature>
<feature type="non-terminal residue" evidence="1">
    <location>
        <position position="126"/>
    </location>
</feature>
<accession>A0ABD0MCH8</accession>
<evidence type="ECO:0000313" key="2">
    <source>
        <dbReference type="Proteomes" id="UP001529510"/>
    </source>
</evidence>
<proteinExistence type="predicted"/>
<dbReference type="Proteomes" id="UP001529510">
    <property type="component" value="Unassembled WGS sequence"/>
</dbReference>
<comment type="caution">
    <text evidence="1">The sequence shown here is derived from an EMBL/GenBank/DDBJ whole genome shotgun (WGS) entry which is preliminary data.</text>
</comment>